<feature type="transmembrane region" description="Helical" evidence="2">
    <location>
        <begin position="95"/>
        <end position="119"/>
    </location>
</feature>
<dbReference type="Pfam" id="PF06912">
    <property type="entry name" value="DUF1275"/>
    <property type="match status" value="1"/>
</dbReference>
<proteinExistence type="predicted"/>
<keyword evidence="2" id="KW-0812">Transmembrane</keyword>
<organism evidence="3 5">
    <name type="scientific">Neisseria macacae ATCC 33926</name>
    <dbReference type="NCBI Taxonomy" id="997348"/>
    <lineage>
        <taxon>Bacteria</taxon>
        <taxon>Pseudomonadati</taxon>
        <taxon>Pseudomonadota</taxon>
        <taxon>Betaproteobacteria</taxon>
        <taxon>Neisseriales</taxon>
        <taxon>Neisseriaceae</taxon>
        <taxon>Neisseria</taxon>
    </lineage>
</organism>
<evidence type="ECO:0000313" key="4">
    <source>
        <dbReference type="EMBL" id="UNV84619.1"/>
    </source>
</evidence>
<feature type="transmembrane region" description="Helical" evidence="2">
    <location>
        <begin position="259"/>
        <end position="277"/>
    </location>
</feature>
<name>A0AA36UL90_9NEIS</name>
<dbReference type="Proteomes" id="UP000829455">
    <property type="component" value="Chromosome"/>
</dbReference>
<keyword evidence="2" id="KW-1133">Transmembrane helix</keyword>
<reference evidence="3 5" key="1">
    <citation type="submission" date="2011-05" db="EMBL/GenBank/DDBJ databases">
        <authorList>
            <person name="Muzny D."/>
            <person name="Qin X."/>
            <person name="Deng J."/>
            <person name="Jiang H."/>
            <person name="Liu Y."/>
            <person name="Qu J."/>
            <person name="Song X.-Z."/>
            <person name="Zhang L."/>
            <person name="Thornton R."/>
            <person name="Coyle M."/>
            <person name="Francisco L."/>
            <person name="Jackson L."/>
            <person name="Javaid M."/>
            <person name="Korchina V."/>
            <person name="Kovar C."/>
            <person name="Mata R."/>
            <person name="Mathew T."/>
            <person name="Ngo R."/>
            <person name="Nguyen L."/>
            <person name="Nguyen N."/>
            <person name="Okwuonu G."/>
            <person name="Ongeri F."/>
            <person name="Pham C."/>
            <person name="Simmons D."/>
            <person name="Wilczek-Boney K."/>
            <person name="Hale W."/>
            <person name="Jakkamsetti A."/>
            <person name="Pham P."/>
            <person name="Ruth R."/>
            <person name="San Lucas F."/>
            <person name="Warren J."/>
            <person name="Zhang J."/>
            <person name="Zhao Z."/>
            <person name="Zhou C."/>
            <person name="Zhu D."/>
            <person name="Lee S."/>
            <person name="Bess C."/>
            <person name="Blankenburg K."/>
            <person name="Forbes L."/>
            <person name="Fu Q."/>
            <person name="Gubbala S."/>
            <person name="Hirani K."/>
            <person name="Jayaseelan J.C."/>
            <person name="Lara F."/>
            <person name="Munidasa M."/>
            <person name="Palculict T."/>
            <person name="Patil S."/>
            <person name="Pu L.-L."/>
            <person name="Saada N."/>
            <person name="Tang L."/>
            <person name="Weissenberger G."/>
            <person name="Zhu Y."/>
            <person name="Hemphill L."/>
            <person name="Shang Y."/>
            <person name="Youmans B."/>
            <person name="Ayvaz T."/>
            <person name="Ross M."/>
            <person name="Santibanez J."/>
            <person name="Aqrawi P."/>
            <person name="Gross S."/>
            <person name="Joshi V."/>
            <person name="Fowler G."/>
            <person name="Nazareth L."/>
            <person name="Reid J."/>
            <person name="Worley K."/>
            <person name="Petrosino J."/>
            <person name="Highlander S."/>
            <person name="Gibbs R."/>
        </authorList>
    </citation>
    <scope>NUCLEOTIDE SEQUENCE [LARGE SCALE GENOMIC DNA]</scope>
    <source>
        <strain evidence="3 5">ATCC 33926</strain>
    </source>
</reference>
<evidence type="ECO:0000313" key="6">
    <source>
        <dbReference type="Proteomes" id="UP000829455"/>
    </source>
</evidence>
<evidence type="ECO:0000256" key="2">
    <source>
        <dbReference type="SAM" id="Phobius"/>
    </source>
</evidence>
<evidence type="ECO:0000313" key="5">
    <source>
        <dbReference type="Proteomes" id="UP000004982"/>
    </source>
</evidence>
<dbReference type="EMBL" id="AFQE01000022">
    <property type="protein sequence ID" value="EGQ78108.1"/>
    <property type="molecule type" value="Genomic_DNA"/>
</dbReference>
<dbReference type="PANTHER" id="PTHR37314">
    <property type="entry name" value="SLR0142 PROTEIN"/>
    <property type="match status" value="1"/>
</dbReference>
<dbReference type="Proteomes" id="UP000004982">
    <property type="component" value="Unassembled WGS sequence"/>
</dbReference>
<feature type="transmembrane region" description="Helical" evidence="2">
    <location>
        <begin position="232"/>
        <end position="253"/>
    </location>
</feature>
<evidence type="ECO:0000256" key="1">
    <source>
        <dbReference type="SAM" id="MobiDB-lite"/>
    </source>
</evidence>
<feature type="region of interest" description="Disordered" evidence="1">
    <location>
        <begin position="1"/>
        <end position="24"/>
    </location>
</feature>
<protein>
    <submittedName>
        <fullName evidence="4">DUF1275 domain-containing protein</fullName>
    </submittedName>
</protein>
<dbReference type="AlphaFoldDB" id="A0AA36UL90"/>
<keyword evidence="2" id="KW-0472">Membrane</keyword>
<reference evidence="4 6" key="2">
    <citation type="submission" date="2022-03" db="EMBL/GenBank/DDBJ databases">
        <title>Genome sequencing of Neisseria macacae.</title>
        <authorList>
            <person name="Baek M.-G."/>
        </authorList>
    </citation>
    <scope>NUCLEOTIDE SEQUENCE [LARGE SCALE GENOMIC DNA]</scope>
    <source>
        <strain evidence="4 6">ATCC 33926</strain>
    </source>
</reference>
<accession>A0AA36UL90</accession>
<dbReference type="SUPFAM" id="SSF103473">
    <property type="entry name" value="MFS general substrate transporter"/>
    <property type="match status" value="1"/>
</dbReference>
<dbReference type="RefSeq" id="WP_003776296.1">
    <property type="nucleotide sequence ID" value="NZ_CP094241.1"/>
</dbReference>
<dbReference type="InterPro" id="IPR036259">
    <property type="entry name" value="MFS_trans_sf"/>
</dbReference>
<dbReference type="EMBL" id="CP094241">
    <property type="protein sequence ID" value="UNV84619.1"/>
    <property type="molecule type" value="Genomic_DNA"/>
</dbReference>
<feature type="transmembrane region" description="Helical" evidence="2">
    <location>
        <begin position="131"/>
        <end position="150"/>
    </location>
</feature>
<sequence length="299" mass="33767">MTANHHEETPNEPQQPTSRHKRRHERLHAPPFWQADRPYLHEHHISDARFRRLGYIMAMLAGAINAGGFFAFSRYTSHVTGSMSMLADAVYLREWLTAAVALISVLCFIVGAAHSGWVVLWTQQKRFRGSFGFSMWLEAVYLLIFGLFGLTTSKWNIGDGNLVFPSLALFLMCFIMGMHNTVMTLLSGGAIRSTHMTGTATDLGIELSRALYYSKKHHPRLPHVHVNKPKMWLLNGLMWAFLLGGVVGAWGYHKIGHHFALPVSAVLFILGAGSVGYDVKVRLKFALAGWYRRHRAKQR</sequence>
<evidence type="ECO:0000313" key="3">
    <source>
        <dbReference type="EMBL" id="EGQ78108.1"/>
    </source>
</evidence>
<keyword evidence="6" id="KW-1185">Reference proteome</keyword>
<feature type="transmembrane region" description="Helical" evidence="2">
    <location>
        <begin position="162"/>
        <end position="186"/>
    </location>
</feature>
<dbReference type="InterPro" id="IPR010699">
    <property type="entry name" value="DUF1275"/>
</dbReference>
<feature type="transmembrane region" description="Helical" evidence="2">
    <location>
        <begin position="53"/>
        <end position="75"/>
    </location>
</feature>
<gene>
    <name evidence="3" type="ORF">HMPREF9418_0333</name>
    <name evidence="4" type="ORF">MON40_11530</name>
</gene>
<dbReference type="PANTHER" id="PTHR37314:SF4">
    <property type="entry name" value="UPF0700 TRANSMEMBRANE PROTEIN YOAK"/>
    <property type="match status" value="1"/>
</dbReference>